<dbReference type="SMART" id="SM00747">
    <property type="entry name" value="CFEM"/>
    <property type="match status" value="1"/>
</dbReference>
<protein>
    <recommendedName>
        <fullName evidence="7">CFEM domain-containing protein</fullName>
    </recommendedName>
</protein>
<dbReference type="STRING" id="1109443.G4TY07"/>
<feature type="chain" id="PRO_5003468916" description="CFEM domain-containing protein" evidence="6">
    <location>
        <begin position="18"/>
        <end position="157"/>
    </location>
</feature>
<comment type="caution">
    <text evidence="8">The sequence shown here is derived from an EMBL/GenBank/DDBJ whole genome shotgun (WGS) entry which is preliminary data.</text>
</comment>
<evidence type="ECO:0000256" key="1">
    <source>
        <dbReference type="ARBA" id="ARBA00004613"/>
    </source>
</evidence>
<comment type="subcellular location">
    <subcellularLocation>
        <location evidence="1">Secreted</location>
    </subcellularLocation>
</comment>
<dbReference type="PROSITE" id="PS52012">
    <property type="entry name" value="CFEM"/>
    <property type="match status" value="1"/>
</dbReference>
<dbReference type="eggNOG" id="ENOG502SD7M">
    <property type="taxonomic scope" value="Eukaryota"/>
</dbReference>
<feature type="region of interest" description="Disordered" evidence="5">
    <location>
        <begin position="93"/>
        <end position="133"/>
    </location>
</feature>
<evidence type="ECO:0000313" key="8">
    <source>
        <dbReference type="EMBL" id="CCA76200.1"/>
    </source>
</evidence>
<dbReference type="OMA" id="CICTSTE"/>
<feature type="signal peptide" evidence="6">
    <location>
        <begin position="1"/>
        <end position="17"/>
    </location>
</feature>
<name>G4TY07_SERID</name>
<evidence type="ECO:0000313" key="9">
    <source>
        <dbReference type="Proteomes" id="UP000007148"/>
    </source>
</evidence>
<dbReference type="GO" id="GO:0005576">
    <property type="term" value="C:extracellular region"/>
    <property type="evidence" value="ECO:0007669"/>
    <property type="project" value="UniProtKB-SubCell"/>
</dbReference>
<keyword evidence="4" id="KW-1015">Disulfide bond</keyword>
<dbReference type="HOGENOM" id="CLU_079937_2_0_1"/>
<proteinExistence type="predicted"/>
<dbReference type="EMBL" id="CAFZ01000645">
    <property type="protein sequence ID" value="CCA76200.1"/>
    <property type="molecule type" value="Genomic_DNA"/>
</dbReference>
<dbReference type="Proteomes" id="UP000007148">
    <property type="component" value="Unassembled WGS sequence"/>
</dbReference>
<evidence type="ECO:0000256" key="3">
    <source>
        <dbReference type="ARBA" id="ARBA00022729"/>
    </source>
</evidence>
<reference evidence="8 9" key="1">
    <citation type="journal article" date="2011" name="PLoS Pathog.">
        <title>Endophytic Life Strategies Decoded by Genome and Transcriptome Analyses of the Mutualistic Root Symbiont Piriformospora indica.</title>
        <authorList>
            <person name="Zuccaro A."/>
            <person name="Lahrmann U."/>
            <person name="Guldener U."/>
            <person name="Langen G."/>
            <person name="Pfiffi S."/>
            <person name="Biedenkopf D."/>
            <person name="Wong P."/>
            <person name="Samans B."/>
            <person name="Grimm C."/>
            <person name="Basiewicz M."/>
            <person name="Murat C."/>
            <person name="Martin F."/>
            <person name="Kogel K.H."/>
        </authorList>
    </citation>
    <scope>NUCLEOTIDE SEQUENCE [LARGE SCALE GENOMIC DNA]</scope>
    <source>
        <strain evidence="8 9">DSM 11827</strain>
    </source>
</reference>
<dbReference type="InParanoid" id="G4TY07"/>
<sequence>MFKLTALLVATAALVAAQGTADVPECVLTCSTNALEGSGCTSITDTCICTSTEFQTAALACLTANCTATEQQAALTLQSTLCGNSTSGTASGTASATGSANGTASATGSHTTPHGSTTGTQASTSASSTSSPGAGFHTASMATGAALALFGAAVSLF</sequence>
<evidence type="ECO:0000256" key="2">
    <source>
        <dbReference type="ARBA" id="ARBA00022525"/>
    </source>
</evidence>
<dbReference type="AlphaFoldDB" id="G4TY07"/>
<keyword evidence="3 6" id="KW-0732">Signal</keyword>
<evidence type="ECO:0000259" key="7">
    <source>
        <dbReference type="PROSITE" id="PS52012"/>
    </source>
</evidence>
<accession>G4TY07</accession>
<dbReference type="InterPro" id="IPR008427">
    <property type="entry name" value="Extracellular_membr_CFEM_dom"/>
</dbReference>
<evidence type="ECO:0000256" key="5">
    <source>
        <dbReference type="SAM" id="MobiDB-lite"/>
    </source>
</evidence>
<feature type="domain" description="CFEM" evidence="7">
    <location>
        <begin position="1"/>
        <end position="109"/>
    </location>
</feature>
<organism evidence="8 9">
    <name type="scientific">Serendipita indica (strain DSM 11827)</name>
    <name type="common">Root endophyte fungus</name>
    <name type="synonym">Piriformospora indica</name>
    <dbReference type="NCBI Taxonomy" id="1109443"/>
    <lineage>
        <taxon>Eukaryota</taxon>
        <taxon>Fungi</taxon>
        <taxon>Dikarya</taxon>
        <taxon>Basidiomycota</taxon>
        <taxon>Agaricomycotina</taxon>
        <taxon>Agaricomycetes</taxon>
        <taxon>Sebacinales</taxon>
        <taxon>Serendipitaceae</taxon>
        <taxon>Serendipita</taxon>
    </lineage>
</organism>
<keyword evidence="9" id="KW-1185">Reference proteome</keyword>
<gene>
    <name evidence="8" type="ORF">PIIN_10193</name>
</gene>
<evidence type="ECO:0000256" key="4">
    <source>
        <dbReference type="ARBA" id="ARBA00023157"/>
    </source>
</evidence>
<keyword evidence="2" id="KW-0964">Secreted</keyword>
<dbReference type="Pfam" id="PF05730">
    <property type="entry name" value="CFEM"/>
    <property type="match status" value="1"/>
</dbReference>
<evidence type="ECO:0000256" key="6">
    <source>
        <dbReference type="SAM" id="SignalP"/>
    </source>
</evidence>